<feature type="compositionally biased region" description="Low complexity" evidence="2">
    <location>
        <begin position="1"/>
        <end position="16"/>
    </location>
</feature>
<dbReference type="InterPro" id="IPR014710">
    <property type="entry name" value="RmlC-like_jellyroll"/>
</dbReference>
<gene>
    <name evidence="4" type="ORF">MSP1404_LOCUS6986</name>
</gene>
<evidence type="ECO:0000256" key="1">
    <source>
        <dbReference type="ARBA" id="ARBA00006801"/>
    </source>
</evidence>
<dbReference type="EMBL" id="HBEV01009132">
    <property type="protein sequence ID" value="CAD8589496.1"/>
    <property type="molecule type" value="Transcribed_RNA"/>
</dbReference>
<feature type="compositionally biased region" description="Basic and acidic residues" evidence="2">
    <location>
        <begin position="50"/>
        <end position="72"/>
    </location>
</feature>
<dbReference type="PANTHER" id="PTHR12461">
    <property type="entry name" value="HYPOXIA-INDUCIBLE FACTOR 1 ALPHA INHIBITOR-RELATED"/>
    <property type="match status" value="1"/>
</dbReference>
<feature type="compositionally biased region" description="Low complexity" evidence="2">
    <location>
        <begin position="442"/>
        <end position="464"/>
    </location>
</feature>
<dbReference type="SUPFAM" id="SSF51197">
    <property type="entry name" value="Clavaminate synthase-like"/>
    <property type="match status" value="1"/>
</dbReference>
<reference evidence="4" key="1">
    <citation type="submission" date="2021-01" db="EMBL/GenBank/DDBJ databases">
        <authorList>
            <person name="Corre E."/>
            <person name="Pelletier E."/>
            <person name="Niang G."/>
            <person name="Scheremetjew M."/>
            <person name="Finn R."/>
            <person name="Kale V."/>
            <person name="Holt S."/>
            <person name="Cochrane G."/>
            <person name="Meng A."/>
            <person name="Brown T."/>
            <person name="Cohen L."/>
        </authorList>
    </citation>
    <scope>NUCLEOTIDE SEQUENCE</scope>
    <source>
        <strain evidence="4">CCMP494</strain>
    </source>
</reference>
<feature type="region of interest" description="Disordered" evidence="2">
    <location>
        <begin position="730"/>
        <end position="779"/>
    </location>
</feature>
<comment type="similarity">
    <text evidence="1">Belongs to the JARID1 histone demethylase family.</text>
</comment>
<dbReference type="Pfam" id="PF13621">
    <property type="entry name" value="Cupin_8"/>
    <property type="match status" value="1"/>
</dbReference>
<dbReference type="PANTHER" id="PTHR12461:SF105">
    <property type="entry name" value="HYPOXIA-INDUCIBLE FACTOR 1-ALPHA INHIBITOR"/>
    <property type="match status" value="1"/>
</dbReference>
<feature type="domain" description="JmjC" evidence="3">
    <location>
        <begin position="307"/>
        <end position="524"/>
    </location>
</feature>
<accession>A0A7S0KR12</accession>
<protein>
    <recommendedName>
        <fullName evidence="3">JmjC domain-containing protein</fullName>
    </recommendedName>
</protein>
<evidence type="ECO:0000256" key="2">
    <source>
        <dbReference type="SAM" id="MobiDB-lite"/>
    </source>
</evidence>
<dbReference type="Gene3D" id="2.60.120.10">
    <property type="entry name" value="Jelly Rolls"/>
    <property type="match status" value="1"/>
</dbReference>
<name>A0A7S0KR12_MICPS</name>
<dbReference type="InterPro" id="IPR003347">
    <property type="entry name" value="JmjC_dom"/>
</dbReference>
<organism evidence="4">
    <name type="scientific">Micromonas pusilla</name>
    <name type="common">Picoplanktonic green alga</name>
    <name type="synonym">Chromulina pusilla</name>
    <dbReference type="NCBI Taxonomy" id="38833"/>
    <lineage>
        <taxon>Eukaryota</taxon>
        <taxon>Viridiplantae</taxon>
        <taxon>Chlorophyta</taxon>
        <taxon>Mamiellophyceae</taxon>
        <taxon>Mamiellales</taxon>
        <taxon>Mamiellaceae</taxon>
        <taxon>Micromonas</taxon>
    </lineage>
</organism>
<feature type="compositionally biased region" description="Low complexity" evidence="2">
    <location>
        <begin position="320"/>
        <end position="329"/>
    </location>
</feature>
<feature type="region of interest" description="Disordered" evidence="2">
    <location>
        <begin position="431"/>
        <end position="472"/>
    </location>
</feature>
<dbReference type="InterPro" id="IPR043519">
    <property type="entry name" value="NT_sf"/>
</dbReference>
<dbReference type="SUPFAM" id="SSF81301">
    <property type="entry name" value="Nucleotidyltransferase"/>
    <property type="match status" value="1"/>
</dbReference>
<evidence type="ECO:0000259" key="3">
    <source>
        <dbReference type="PROSITE" id="PS51184"/>
    </source>
</evidence>
<dbReference type="PROSITE" id="PS51184">
    <property type="entry name" value="JMJC"/>
    <property type="match status" value="1"/>
</dbReference>
<dbReference type="InterPro" id="IPR041667">
    <property type="entry name" value="Cupin_8"/>
</dbReference>
<feature type="region of interest" description="Disordered" evidence="2">
    <location>
        <begin position="311"/>
        <end position="333"/>
    </location>
</feature>
<dbReference type="CDD" id="cd05403">
    <property type="entry name" value="NT_KNTase_like"/>
    <property type="match status" value="1"/>
</dbReference>
<dbReference type="AlphaFoldDB" id="A0A7S0KR12"/>
<feature type="region of interest" description="Disordered" evidence="2">
    <location>
        <begin position="1"/>
        <end position="102"/>
    </location>
</feature>
<sequence length="1005" mass="105735">MFASSGRAAASPAGVATDLRFAATRTTPRQKRCAQTSRPFAAPTRCSHRAPGDRFTRRVAELNETRGDRTRADSVAGGETGGAPSSGRAGPDPTSGDSRNFGIAEERDAGDSAGDGTGDLDIAALLSRADGAMHQAFVSLLGGDLDARVPARRPPRLGAMVEISGPCPELNWHHATRADAQREDLVRSLSTGRFREPVILRGAADEWPAVCDASRAWTLSRLVADHGSFAGDVRERSPSGSAANGVPRDAYAYVEEAHEAVRAGKFAAPSRTVKMSLREAAARMVRNGDGEGGVYVQAELSDDLAREAGLRMNDDDDDASSGGDASSSDVMEPWRSMDAAGWRETQPARLWLSAAGSSSPLHFDSSASVLAQVTGTKRMLLYPPSALSRAHLYPDWHPLRRRSKVRLDADVASDVAKRAFPRWTGSRFGADVETDETRGDATSDATSADATSDATSASTSSPAKPASPPGAWEAVLGPGDVLVFPPRWAHYTESLGPATCASVTRRFKTPGFEISNEFADTEFSHPTPRALDWPKGVTPESLERGARFARWMERRGLVDTVGLFTDETGKPTDENGSKTLSSPGRRALRQLETAGVVRPIGVPLRLDASGAVVPECCAMGKNFATKRRAGGDGGARGRGGAAQWAAQWWAAATDAAEVIEETFDGDQKFASAVQHSTESPVVGVYARGSVARGEARAGVSDVDLVTVCWGHDTADGVRAMARLKHRLRTRLNRTGGLARPTDGRGGTKPGNGNEDEASPNEGTPADRSGENSGEDSGEDSWLARWGHLATKADVRVVTVPPPPHPAGVALAAAIAGEPLARQPPDAVESLAQCLGAETMFVLAVECAPISGPDLPALLPAAARVPPPARCLETLNADVVDALADGGERALTWALKRCVRAAFERERARAVGTASSADVTKDVTKDVTGDVTNGVIGGVYTRDLYHCAGLASDARPELGEDLAAALCAGVHGPRAVWGALWYACGAALCVRLRDAIAYDDAGVGPR</sequence>
<evidence type="ECO:0000313" key="4">
    <source>
        <dbReference type="EMBL" id="CAD8589496.1"/>
    </source>
</evidence>
<proteinExistence type="inferred from homology"/>